<sequence>MDIRAVARAHLLITALLALAAAALAAFGGLLLGGPAMAALSGVVTGAGACAGSFLVRRRVFADLRKAEGQASAEGFAEGLSQGVLLGVATYQAAAFPLAGPGSVTVEERAARRTLAYRIAADDGLPHAVRTAAAAALEAIDDGLDDGRARDAVRRLALAVYEQRRHR</sequence>
<dbReference type="EMBL" id="CP011340">
    <property type="protein sequence ID" value="ALC25325.1"/>
    <property type="molecule type" value="Genomic_DNA"/>
</dbReference>
<protein>
    <submittedName>
        <fullName evidence="1">Putative membrane protein</fullName>
    </submittedName>
</protein>
<organism evidence="1">
    <name type="scientific">Streptomyces pristinaespiralis</name>
    <dbReference type="NCBI Taxonomy" id="38300"/>
    <lineage>
        <taxon>Bacteria</taxon>
        <taxon>Bacillati</taxon>
        <taxon>Actinomycetota</taxon>
        <taxon>Actinomycetes</taxon>
        <taxon>Kitasatosporales</taxon>
        <taxon>Streptomycetaceae</taxon>
        <taxon>Streptomyces</taxon>
    </lineage>
</organism>
<evidence type="ECO:0000313" key="1">
    <source>
        <dbReference type="EMBL" id="ALC25325.1"/>
    </source>
</evidence>
<dbReference type="PATRIC" id="fig|38300.4.peg.7348"/>
<dbReference type="GeneID" id="97231949"/>
<evidence type="ECO:0000313" key="2">
    <source>
        <dbReference type="Proteomes" id="UP000060513"/>
    </source>
</evidence>
<dbReference type="AlphaFoldDB" id="A0A0M4DZ70"/>
<dbReference type="RefSeq" id="WP_005321523.1">
    <property type="nucleotide sequence ID" value="NZ_CP011340.1"/>
</dbReference>
<name>A0A0M4DZ70_STRPR</name>
<dbReference type="OMA" id="YEAAVFP"/>
<gene>
    <name evidence="1" type="ORF">SPRI_7019</name>
</gene>
<accession>A0A0M4DZ70</accession>
<dbReference type="Proteomes" id="UP000060513">
    <property type="component" value="Chromosome"/>
</dbReference>
<dbReference type="OrthoDB" id="4335825at2"/>
<reference evidence="1 2" key="1">
    <citation type="submission" date="2015-08" db="EMBL/GenBank/DDBJ databases">
        <title>Genome sequence of the pristinamycin over-producing bacterium Streptomyces pristinaespiralis HCCB10218.</title>
        <authorList>
            <person name="Tian J."/>
            <person name="Yang J."/>
            <person name="Li L."/>
            <person name="Ruan L."/>
            <person name="Wei W."/>
            <person name="Zheng G."/>
            <person name="Wei Z."/>
            <person name="Yang S."/>
            <person name="Ge M."/>
            <person name="Jiang W."/>
            <person name="Lu Y."/>
        </authorList>
    </citation>
    <scope>NUCLEOTIDE SEQUENCE [LARGE SCALE GENOMIC DNA]</scope>
    <source>
        <strain evidence="1 2">HCCB 10218</strain>
    </source>
</reference>
<proteinExistence type="predicted"/>
<dbReference type="KEGG" id="spri:SPRI_7019"/>